<sequence length="172" mass="18630">MNTHSDVLTRIDNIGKEIVSPIITTKSRASRKHFKVVLLQVRNEGFTPVSHTVTYNVGTSSSKGTQKGKSESSGQTSNSQSTIGANVGINIPFLSLGGQASFTNSLGTSKETGFNWGSTSSDTFNKDTSHNYNFQCPAFKICKVTQVVGYCNGLEIKAPQIDVIHELIQRND</sequence>
<gene>
    <name evidence="2" type="ORF">AFUS01_LOCUS26758</name>
</gene>
<dbReference type="EMBL" id="CAJVCH010361350">
    <property type="protein sequence ID" value="CAG7816125.1"/>
    <property type="molecule type" value="Genomic_DNA"/>
</dbReference>
<dbReference type="Proteomes" id="UP000708208">
    <property type="component" value="Unassembled WGS sequence"/>
</dbReference>
<evidence type="ECO:0000313" key="3">
    <source>
        <dbReference type="Proteomes" id="UP000708208"/>
    </source>
</evidence>
<accession>A0A8J2KKE7</accession>
<organism evidence="2 3">
    <name type="scientific">Allacma fusca</name>
    <dbReference type="NCBI Taxonomy" id="39272"/>
    <lineage>
        <taxon>Eukaryota</taxon>
        <taxon>Metazoa</taxon>
        <taxon>Ecdysozoa</taxon>
        <taxon>Arthropoda</taxon>
        <taxon>Hexapoda</taxon>
        <taxon>Collembola</taxon>
        <taxon>Symphypleona</taxon>
        <taxon>Sminthuridae</taxon>
        <taxon>Allacma</taxon>
    </lineage>
</organism>
<proteinExistence type="predicted"/>
<comment type="caution">
    <text evidence="2">The sequence shown here is derived from an EMBL/GenBank/DDBJ whole genome shotgun (WGS) entry which is preliminary data.</text>
</comment>
<feature type="region of interest" description="Disordered" evidence="1">
    <location>
        <begin position="57"/>
        <end position="81"/>
    </location>
</feature>
<evidence type="ECO:0000256" key="1">
    <source>
        <dbReference type="SAM" id="MobiDB-lite"/>
    </source>
</evidence>
<feature type="compositionally biased region" description="Low complexity" evidence="1">
    <location>
        <begin position="58"/>
        <end position="81"/>
    </location>
</feature>
<evidence type="ECO:0000313" key="2">
    <source>
        <dbReference type="EMBL" id="CAG7816125.1"/>
    </source>
</evidence>
<reference evidence="2" key="1">
    <citation type="submission" date="2021-06" db="EMBL/GenBank/DDBJ databases">
        <authorList>
            <person name="Hodson N. C."/>
            <person name="Mongue J. A."/>
            <person name="Jaron S. K."/>
        </authorList>
    </citation>
    <scope>NUCLEOTIDE SEQUENCE</scope>
</reference>
<dbReference type="AlphaFoldDB" id="A0A8J2KKE7"/>
<protein>
    <submittedName>
        <fullName evidence="2">Uncharacterized protein</fullName>
    </submittedName>
</protein>
<name>A0A8J2KKE7_9HEXA</name>
<keyword evidence="3" id="KW-1185">Reference proteome</keyword>
<feature type="non-terminal residue" evidence="2">
    <location>
        <position position="172"/>
    </location>
</feature>